<reference evidence="2" key="2">
    <citation type="submission" date="2020-09" db="EMBL/GenBank/DDBJ databases">
        <authorList>
            <person name="Sun Q."/>
            <person name="Sedlacek I."/>
        </authorList>
    </citation>
    <scope>NUCLEOTIDE SEQUENCE</scope>
    <source>
        <strain evidence="2">CCM 7905</strain>
    </source>
</reference>
<evidence type="ECO:0000256" key="1">
    <source>
        <dbReference type="SAM" id="MobiDB-lite"/>
    </source>
</evidence>
<dbReference type="EMBL" id="BMCU01000006">
    <property type="protein sequence ID" value="GGG26214.1"/>
    <property type="molecule type" value="Genomic_DNA"/>
</dbReference>
<reference evidence="2" key="1">
    <citation type="journal article" date="2014" name="Int. J. Syst. Evol. Microbiol.">
        <title>Complete genome sequence of Corynebacterium casei LMG S-19264T (=DSM 44701T), isolated from a smear-ripened cheese.</title>
        <authorList>
            <consortium name="US DOE Joint Genome Institute (JGI-PGF)"/>
            <person name="Walter F."/>
            <person name="Albersmeier A."/>
            <person name="Kalinowski J."/>
            <person name="Ruckert C."/>
        </authorList>
    </citation>
    <scope>NUCLEOTIDE SEQUENCE</scope>
    <source>
        <strain evidence="2">CCM 7905</strain>
    </source>
</reference>
<dbReference type="Proteomes" id="UP000654257">
    <property type="component" value="Unassembled WGS sequence"/>
</dbReference>
<evidence type="ECO:0000313" key="3">
    <source>
        <dbReference type="Proteomes" id="UP000654257"/>
    </source>
</evidence>
<accession>A0A917G7A4</accession>
<sequence>MADLTDKQAEQAEKSGSAEEAVGNSPLQNEDVSDQDAAKNDEAKDKG</sequence>
<dbReference type="RefSeq" id="WP_188547227.1">
    <property type="nucleotide sequence ID" value="NZ_BMCU01000006.1"/>
</dbReference>
<feature type="region of interest" description="Disordered" evidence="1">
    <location>
        <begin position="1"/>
        <end position="47"/>
    </location>
</feature>
<keyword evidence="3" id="KW-1185">Reference proteome</keyword>
<name>A0A917G7A4_9NOCA</name>
<dbReference type="AlphaFoldDB" id="A0A917G7A4"/>
<feature type="compositionally biased region" description="Basic and acidic residues" evidence="1">
    <location>
        <begin position="36"/>
        <end position="47"/>
    </location>
</feature>
<evidence type="ECO:0000313" key="2">
    <source>
        <dbReference type="EMBL" id="GGG26214.1"/>
    </source>
</evidence>
<comment type="caution">
    <text evidence="2">The sequence shown here is derived from an EMBL/GenBank/DDBJ whole genome shotgun (WGS) entry which is preliminary data.</text>
</comment>
<gene>
    <name evidence="2" type="ORF">GCM10007304_45050</name>
</gene>
<feature type="compositionally biased region" description="Basic and acidic residues" evidence="1">
    <location>
        <begin position="1"/>
        <end position="17"/>
    </location>
</feature>
<proteinExistence type="predicted"/>
<protein>
    <submittedName>
        <fullName evidence="2">Uncharacterized protein</fullName>
    </submittedName>
</protein>
<organism evidence="2 3">
    <name type="scientific">Rhodococcoides trifolii</name>
    <dbReference type="NCBI Taxonomy" id="908250"/>
    <lineage>
        <taxon>Bacteria</taxon>
        <taxon>Bacillati</taxon>
        <taxon>Actinomycetota</taxon>
        <taxon>Actinomycetes</taxon>
        <taxon>Mycobacteriales</taxon>
        <taxon>Nocardiaceae</taxon>
        <taxon>Rhodococcoides</taxon>
    </lineage>
</organism>